<proteinExistence type="predicted"/>
<feature type="domain" description="Transposase IS116/IS110/IS902 C-terminal" evidence="3">
    <location>
        <begin position="192"/>
        <end position="276"/>
    </location>
</feature>
<dbReference type="PANTHER" id="PTHR33055">
    <property type="entry name" value="TRANSPOSASE FOR INSERTION SEQUENCE ELEMENT IS1111A"/>
    <property type="match status" value="1"/>
</dbReference>
<dbReference type="PANTHER" id="PTHR33055:SF3">
    <property type="entry name" value="PUTATIVE TRANSPOSASE FOR IS117-RELATED"/>
    <property type="match status" value="1"/>
</dbReference>
<reference evidence="4" key="1">
    <citation type="journal article" date="2015" name="Nature">
        <title>Complex archaea that bridge the gap between prokaryotes and eukaryotes.</title>
        <authorList>
            <person name="Spang A."/>
            <person name="Saw J.H."/>
            <person name="Jorgensen S.L."/>
            <person name="Zaremba-Niedzwiedzka K."/>
            <person name="Martijn J."/>
            <person name="Lind A.E."/>
            <person name="van Eijk R."/>
            <person name="Schleper C."/>
            <person name="Guy L."/>
            <person name="Ettema T.J."/>
        </authorList>
    </citation>
    <scope>NUCLEOTIDE SEQUENCE</scope>
</reference>
<gene>
    <name evidence="4" type="ORF">LCGC14_0308070</name>
</gene>
<dbReference type="NCBIfam" id="NF033542">
    <property type="entry name" value="transpos_IS110"/>
    <property type="match status" value="1"/>
</dbReference>
<feature type="domain" description="Transposase IS110-like N-terminal" evidence="2">
    <location>
        <begin position="8"/>
        <end position="150"/>
    </location>
</feature>
<sequence length="321" mass="36554">MDKITIFVGIDISKDTIDVYDSDLGHFQFKNNAKGFSLFKKRLSGDHWCAMEATGCYHQRLAIYLYEHGIRLSVLNPLVIKRFIQMKLNHVKTDKSDARMIFEYASEQPLSLWVPEAEYVMECKRYQSAIRLYFKQRTALKNMLHSLLTGGQAKNKILRSIKRQIKHLDKEIGLLEIEMEQLIKSNEQGLYSRLNTIPGIGKKTAMILIVSTNGFRDFESASQVSSFFGLAPNERSSGSSVKGKTRISKIGDPLLRNHLFLCSFTACVHNPQCKALFDRIVAKGKSKKLALIAVCNKLIKQAYGISKSGLDYDRNYVSRLR</sequence>
<evidence type="ECO:0000313" key="4">
    <source>
        <dbReference type="EMBL" id="KKN82511.1"/>
    </source>
</evidence>
<dbReference type="InterPro" id="IPR003346">
    <property type="entry name" value="Transposase_20"/>
</dbReference>
<dbReference type="AlphaFoldDB" id="A0A0F9W9X9"/>
<name>A0A0F9W9X9_9ZZZZ</name>
<protein>
    <submittedName>
        <fullName evidence="4">Uncharacterized protein</fullName>
    </submittedName>
</protein>
<dbReference type="InterPro" id="IPR002525">
    <property type="entry name" value="Transp_IS110-like_N"/>
</dbReference>
<dbReference type="GO" id="GO:0006313">
    <property type="term" value="P:DNA transposition"/>
    <property type="evidence" value="ECO:0007669"/>
    <property type="project" value="InterPro"/>
</dbReference>
<comment type="caution">
    <text evidence="4">The sequence shown here is derived from an EMBL/GenBank/DDBJ whole genome shotgun (WGS) entry which is preliminary data.</text>
</comment>
<evidence type="ECO:0000256" key="1">
    <source>
        <dbReference type="SAM" id="Coils"/>
    </source>
</evidence>
<evidence type="ECO:0000259" key="2">
    <source>
        <dbReference type="Pfam" id="PF01548"/>
    </source>
</evidence>
<keyword evidence="1" id="KW-0175">Coiled coil</keyword>
<feature type="coiled-coil region" evidence="1">
    <location>
        <begin position="158"/>
        <end position="185"/>
    </location>
</feature>
<dbReference type="Pfam" id="PF01548">
    <property type="entry name" value="DEDD_Tnp_IS110"/>
    <property type="match status" value="1"/>
</dbReference>
<dbReference type="Pfam" id="PF02371">
    <property type="entry name" value="Transposase_20"/>
    <property type="match status" value="1"/>
</dbReference>
<dbReference type="GO" id="GO:0003677">
    <property type="term" value="F:DNA binding"/>
    <property type="evidence" value="ECO:0007669"/>
    <property type="project" value="InterPro"/>
</dbReference>
<evidence type="ECO:0000259" key="3">
    <source>
        <dbReference type="Pfam" id="PF02371"/>
    </source>
</evidence>
<accession>A0A0F9W9X9</accession>
<organism evidence="4">
    <name type="scientific">marine sediment metagenome</name>
    <dbReference type="NCBI Taxonomy" id="412755"/>
    <lineage>
        <taxon>unclassified sequences</taxon>
        <taxon>metagenomes</taxon>
        <taxon>ecological metagenomes</taxon>
    </lineage>
</organism>
<dbReference type="GO" id="GO:0004803">
    <property type="term" value="F:transposase activity"/>
    <property type="evidence" value="ECO:0007669"/>
    <property type="project" value="InterPro"/>
</dbReference>
<dbReference type="InterPro" id="IPR047650">
    <property type="entry name" value="Transpos_IS110"/>
</dbReference>
<dbReference type="EMBL" id="LAZR01000199">
    <property type="protein sequence ID" value="KKN82511.1"/>
    <property type="molecule type" value="Genomic_DNA"/>
</dbReference>